<dbReference type="Pfam" id="PF00255">
    <property type="entry name" value="GSHPx"/>
    <property type="match status" value="1"/>
</dbReference>
<sequence>MKKRFIALFISLVAGTASANQCPDLLKYVKRKLNSQETVNLCESFQGKTLLFVNTASYCGFTEQFEGLEKLYSDYKDKGFVVLGFPSHDFNQEDEDESKTAELCELTYGVQFPMFEPMPVRGDDADPLYRMLAEKSGTTPKWNFYKYLVDANGDVVESYTSFTKPLDEDFIETLEQTLASNL</sequence>
<name>A0ABQ1R1F9_9ALTE</name>
<keyword evidence="3 4" id="KW-0560">Oxidoreductase</keyword>
<evidence type="ECO:0000313" key="6">
    <source>
        <dbReference type="EMBL" id="GGD54620.1"/>
    </source>
</evidence>
<feature type="signal peptide" evidence="5">
    <location>
        <begin position="1"/>
        <end position="19"/>
    </location>
</feature>
<comment type="similarity">
    <text evidence="1 4">Belongs to the glutathione peroxidase family.</text>
</comment>
<dbReference type="PANTHER" id="PTHR11592:SF44">
    <property type="entry name" value="GLUTATHIONE PEROXIDASE"/>
    <property type="match status" value="1"/>
</dbReference>
<dbReference type="Gene3D" id="3.40.30.10">
    <property type="entry name" value="Glutaredoxin"/>
    <property type="match status" value="1"/>
</dbReference>
<dbReference type="Proteomes" id="UP000614272">
    <property type="component" value="Unassembled WGS sequence"/>
</dbReference>
<dbReference type="InterPro" id="IPR029759">
    <property type="entry name" value="GPX_AS"/>
</dbReference>
<dbReference type="PRINTS" id="PR01011">
    <property type="entry name" value="GLUTPROXDASE"/>
</dbReference>
<comment type="caution">
    <text evidence="6">The sequence shown here is derived from an EMBL/GenBank/DDBJ whole genome shotgun (WGS) entry which is preliminary data.</text>
</comment>
<dbReference type="PIRSF" id="PIRSF000303">
    <property type="entry name" value="Glutathion_perox"/>
    <property type="match status" value="1"/>
</dbReference>
<evidence type="ECO:0000313" key="7">
    <source>
        <dbReference type="Proteomes" id="UP000614272"/>
    </source>
</evidence>
<dbReference type="RefSeq" id="WP_099033028.1">
    <property type="nucleotide sequence ID" value="NZ_BMGJ01000002.1"/>
</dbReference>
<evidence type="ECO:0000256" key="3">
    <source>
        <dbReference type="ARBA" id="ARBA00023002"/>
    </source>
</evidence>
<proteinExistence type="inferred from homology"/>
<dbReference type="SUPFAM" id="SSF52833">
    <property type="entry name" value="Thioredoxin-like"/>
    <property type="match status" value="1"/>
</dbReference>
<dbReference type="InterPro" id="IPR000889">
    <property type="entry name" value="Glutathione_peroxidase"/>
</dbReference>
<dbReference type="EMBL" id="BMGJ01000002">
    <property type="protein sequence ID" value="GGD54620.1"/>
    <property type="molecule type" value="Genomic_DNA"/>
</dbReference>
<gene>
    <name evidence="6" type="ORF">GCM10011357_07920</name>
</gene>
<keyword evidence="5" id="KW-0732">Signal</keyword>
<evidence type="ECO:0000256" key="1">
    <source>
        <dbReference type="ARBA" id="ARBA00006926"/>
    </source>
</evidence>
<evidence type="ECO:0000256" key="4">
    <source>
        <dbReference type="RuleBase" id="RU000499"/>
    </source>
</evidence>
<reference evidence="7" key="1">
    <citation type="journal article" date="2019" name="Int. J. Syst. Evol. Microbiol.">
        <title>The Global Catalogue of Microorganisms (GCM) 10K type strain sequencing project: providing services to taxonomists for standard genome sequencing and annotation.</title>
        <authorList>
            <consortium name="The Broad Institute Genomics Platform"/>
            <consortium name="The Broad Institute Genome Sequencing Center for Infectious Disease"/>
            <person name="Wu L."/>
            <person name="Ma J."/>
        </authorList>
    </citation>
    <scope>NUCLEOTIDE SEQUENCE [LARGE SCALE GENOMIC DNA]</scope>
    <source>
        <strain evidence="7">CGMCC 1.12923</strain>
    </source>
</reference>
<organism evidence="6 7">
    <name type="scientific">Lacimicrobium alkaliphilum</name>
    <dbReference type="NCBI Taxonomy" id="1526571"/>
    <lineage>
        <taxon>Bacteria</taxon>
        <taxon>Pseudomonadati</taxon>
        <taxon>Pseudomonadota</taxon>
        <taxon>Gammaproteobacteria</taxon>
        <taxon>Alteromonadales</taxon>
        <taxon>Alteromonadaceae</taxon>
        <taxon>Lacimicrobium</taxon>
    </lineage>
</organism>
<feature type="chain" id="PRO_5045754856" description="Glutathione peroxidase" evidence="5">
    <location>
        <begin position="20"/>
        <end position="182"/>
    </location>
</feature>
<dbReference type="PROSITE" id="PS00460">
    <property type="entry name" value="GLUTATHIONE_PEROXID_1"/>
    <property type="match status" value="1"/>
</dbReference>
<dbReference type="CDD" id="cd00340">
    <property type="entry name" value="GSH_Peroxidase"/>
    <property type="match status" value="1"/>
</dbReference>
<accession>A0ABQ1R1F9</accession>
<dbReference type="GO" id="GO:0004601">
    <property type="term" value="F:peroxidase activity"/>
    <property type="evidence" value="ECO:0007669"/>
    <property type="project" value="UniProtKB-KW"/>
</dbReference>
<dbReference type="PROSITE" id="PS51355">
    <property type="entry name" value="GLUTATHIONE_PEROXID_3"/>
    <property type="match status" value="1"/>
</dbReference>
<dbReference type="InterPro" id="IPR036249">
    <property type="entry name" value="Thioredoxin-like_sf"/>
</dbReference>
<evidence type="ECO:0000256" key="5">
    <source>
        <dbReference type="SAM" id="SignalP"/>
    </source>
</evidence>
<keyword evidence="7" id="KW-1185">Reference proteome</keyword>
<keyword evidence="2 4" id="KW-0575">Peroxidase</keyword>
<protein>
    <recommendedName>
        <fullName evidence="4">Glutathione peroxidase</fullName>
    </recommendedName>
</protein>
<dbReference type="PANTHER" id="PTHR11592">
    <property type="entry name" value="GLUTATHIONE PEROXIDASE"/>
    <property type="match status" value="1"/>
</dbReference>
<evidence type="ECO:0000256" key="2">
    <source>
        <dbReference type="ARBA" id="ARBA00022559"/>
    </source>
</evidence>